<protein>
    <recommendedName>
        <fullName evidence="1">N-acetyltransferase domain-containing protein</fullName>
    </recommendedName>
</protein>
<dbReference type="GO" id="GO:0016747">
    <property type="term" value="F:acyltransferase activity, transferring groups other than amino-acyl groups"/>
    <property type="evidence" value="ECO:0007669"/>
    <property type="project" value="InterPro"/>
</dbReference>
<dbReference type="FunFam" id="3.40.630.30:FF:000013">
    <property type="entry name" value="cysteine-rich protein 2-binding protein-like"/>
    <property type="match status" value="1"/>
</dbReference>
<dbReference type="SUPFAM" id="SSF55729">
    <property type="entry name" value="Acyl-CoA N-acyltransferases (Nat)"/>
    <property type="match status" value="1"/>
</dbReference>
<evidence type="ECO:0000259" key="1">
    <source>
        <dbReference type="PROSITE" id="PS51186"/>
    </source>
</evidence>
<name>A0A433Q6K9_9FUNG</name>
<dbReference type="AlphaFoldDB" id="A0A433Q6K9"/>
<evidence type="ECO:0000313" key="3">
    <source>
        <dbReference type="Proteomes" id="UP000274822"/>
    </source>
</evidence>
<feature type="domain" description="N-acetyltransferase" evidence="1">
    <location>
        <begin position="148"/>
        <end position="287"/>
    </location>
</feature>
<gene>
    <name evidence="2" type="ORF">BC938DRAFT_472217</name>
</gene>
<sequence>SSRCPVSQLKRNLCLKPFDLDSRITRHLRNAADLEPIPIPTTTRTTIVPQTQPDPTLDPARLAFITSTSYSCSFASRLHGTPRLGSTVTRGEPWVSAYHGRKLRPYIWRDYESRPRRLRLLEEIRERVGRDENGGEENREGTGSRWPVDYVYFQREHLEQVNEVLCRAFWPGIDVSENLQFPDFSVVALYRRLVVGCAFMTPEAYVTYVTVVPGWEGAGIGQFMLYHLIQTSIGKDVTLHVSANNSAMILYQKFGFKPEEFVVGFYDKYLPPESVACKNAFFVRLRR</sequence>
<proteinExistence type="predicted"/>
<organism evidence="2 3">
    <name type="scientific">Jimgerdemannia flammicorona</name>
    <dbReference type="NCBI Taxonomy" id="994334"/>
    <lineage>
        <taxon>Eukaryota</taxon>
        <taxon>Fungi</taxon>
        <taxon>Fungi incertae sedis</taxon>
        <taxon>Mucoromycota</taxon>
        <taxon>Mucoromycotina</taxon>
        <taxon>Endogonomycetes</taxon>
        <taxon>Endogonales</taxon>
        <taxon>Endogonaceae</taxon>
        <taxon>Jimgerdemannia</taxon>
    </lineage>
</organism>
<dbReference type="InterPro" id="IPR000182">
    <property type="entry name" value="GNAT_dom"/>
</dbReference>
<feature type="non-terminal residue" evidence="2">
    <location>
        <position position="1"/>
    </location>
</feature>
<dbReference type="Gene3D" id="3.40.630.30">
    <property type="match status" value="1"/>
</dbReference>
<dbReference type="InterPro" id="IPR016181">
    <property type="entry name" value="Acyl_CoA_acyltransferase"/>
</dbReference>
<accession>A0A433Q6K9</accession>
<comment type="caution">
    <text evidence="2">The sequence shown here is derived from an EMBL/GenBank/DDBJ whole genome shotgun (WGS) entry which is preliminary data.</text>
</comment>
<keyword evidence="3" id="KW-1185">Reference proteome</keyword>
<reference evidence="2 3" key="1">
    <citation type="journal article" date="2018" name="New Phytol.">
        <title>Phylogenomics of Endogonaceae and evolution of mycorrhizas within Mucoromycota.</title>
        <authorList>
            <person name="Chang Y."/>
            <person name="Desiro A."/>
            <person name="Na H."/>
            <person name="Sandor L."/>
            <person name="Lipzen A."/>
            <person name="Clum A."/>
            <person name="Barry K."/>
            <person name="Grigoriev I.V."/>
            <person name="Martin F.M."/>
            <person name="Stajich J.E."/>
            <person name="Smith M.E."/>
            <person name="Bonito G."/>
            <person name="Spatafora J.W."/>
        </authorList>
    </citation>
    <scope>NUCLEOTIDE SEQUENCE [LARGE SCALE GENOMIC DNA]</scope>
    <source>
        <strain evidence="2 3">AD002</strain>
    </source>
</reference>
<dbReference type="Pfam" id="PF13508">
    <property type="entry name" value="Acetyltransf_7"/>
    <property type="match status" value="1"/>
</dbReference>
<dbReference type="EMBL" id="RBNJ01013042">
    <property type="protein sequence ID" value="RUS25410.1"/>
    <property type="molecule type" value="Genomic_DNA"/>
</dbReference>
<dbReference type="PROSITE" id="PS51186">
    <property type="entry name" value="GNAT"/>
    <property type="match status" value="1"/>
</dbReference>
<evidence type="ECO:0000313" key="2">
    <source>
        <dbReference type="EMBL" id="RUS25410.1"/>
    </source>
</evidence>
<dbReference type="Proteomes" id="UP000274822">
    <property type="component" value="Unassembled WGS sequence"/>
</dbReference>